<proteinExistence type="predicted"/>
<reference evidence="3" key="3">
    <citation type="submission" date="2021-06" db="EMBL/GenBank/DDBJ databases">
        <title>Updating the genus Pseudomonas: Description of 43 new species and partition of the Pseudomonas putida group.</title>
        <authorList>
            <person name="Girard L."/>
            <person name="Lood C."/>
            <person name="Vandamme P."/>
            <person name="Rokni-Zadeh H."/>
            <person name="Van Noort V."/>
            <person name="Hofte M."/>
            <person name="Lavigne R."/>
            <person name="De Mot R."/>
        </authorList>
    </citation>
    <scope>NUCLEOTIDE SEQUENCE</scope>
    <source>
        <strain evidence="3">SWRI12</strain>
    </source>
</reference>
<dbReference type="PROSITE" id="PS50075">
    <property type="entry name" value="CARRIER"/>
    <property type="match status" value="1"/>
</dbReference>
<organism evidence="2">
    <name type="scientific">Pseudomonas zanjanensis</name>
    <dbReference type="NCBI Taxonomy" id="2745496"/>
    <lineage>
        <taxon>Bacteria</taxon>
        <taxon>Pseudomonadati</taxon>
        <taxon>Pseudomonadota</taxon>
        <taxon>Gammaproteobacteria</taxon>
        <taxon>Pseudomonadales</taxon>
        <taxon>Pseudomonadaceae</taxon>
        <taxon>Pseudomonas</taxon>
    </lineage>
</organism>
<sequence>MLLVGFSVRFETEGKVIELLSDYFSMDYGVIVLGSSLVEDLYVDSIELLEIVMMLNDAFGIVLPEREVANLRVVDDICCLVWAEQSLIDN</sequence>
<dbReference type="InterPro" id="IPR036736">
    <property type="entry name" value="ACP-like_sf"/>
</dbReference>
<evidence type="ECO:0000313" key="4">
    <source>
        <dbReference type="Proteomes" id="UP000636518"/>
    </source>
</evidence>
<dbReference type="EMBL" id="JABWRB010000004">
    <property type="protein sequence ID" value="MBC3388995.1"/>
    <property type="molecule type" value="Genomic_DNA"/>
</dbReference>
<name>A0A923JIF0_9PSED</name>
<dbReference type="Pfam" id="PF00550">
    <property type="entry name" value="PP-binding"/>
    <property type="match status" value="1"/>
</dbReference>
<dbReference type="InterPro" id="IPR009081">
    <property type="entry name" value="PP-bd_ACP"/>
</dbReference>
<dbReference type="SUPFAM" id="SSF47336">
    <property type="entry name" value="ACP-like"/>
    <property type="match status" value="1"/>
</dbReference>
<dbReference type="AlphaFoldDB" id="A0A923JIF0"/>
<evidence type="ECO:0000259" key="1">
    <source>
        <dbReference type="PROSITE" id="PS50075"/>
    </source>
</evidence>
<gene>
    <name evidence="3" type="ORF">HU715_004160</name>
    <name evidence="2" type="ORF">HU715_04965</name>
</gene>
<reference evidence="2" key="2">
    <citation type="submission" date="2020-07" db="EMBL/GenBank/DDBJ databases">
        <authorList>
            <person name="Lood C."/>
            <person name="Girard L."/>
        </authorList>
    </citation>
    <scope>NUCLEOTIDE SEQUENCE</scope>
    <source>
        <strain evidence="2">SWRI12</strain>
    </source>
</reference>
<evidence type="ECO:0000313" key="2">
    <source>
        <dbReference type="EMBL" id="MBC3388995.1"/>
    </source>
</evidence>
<dbReference type="Proteomes" id="UP000636518">
    <property type="component" value="Unassembled WGS sequence"/>
</dbReference>
<accession>A0A923JIF0</accession>
<dbReference type="EMBL" id="JABWRB020000001">
    <property type="protein sequence ID" value="MBV4494545.1"/>
    <property type="molecule type" value="Genomic_DNA"/>
</dbReference>
<dbReference type="Gene3D" id="1.10.1200.10">
    <property type="entry name" value="ACP-like"/>
    <property type="match status" value="1"/>
</dbReference>
<protein>
    <submittedName>
        <fullName evidence="2">Acyl carrier protein</fullName>
    </submittedName>
</protein>
<evidence type="ECO:0000313" key="3">
    <source>
        <dbReference type="EMBL" id="MBV4494545.1"/>
    </source>
</evidence>
<comment type="caution">
    <text evidence="2">The sequence shown here is derived from an EMBL/GenBank/DDBJ whole genome shotgun (WGS) entry which is preliminary data.</text>
</comment>
<feature type="domain" description="Carrier" evidence="1">
    <location>
        <begin position="7"/>
        <end position="85"/>
    </location>
</feature>
<reference evidence="2 4" key="1">
    <citation type="journal article" date="2020" name="Microorganisms">
        <title>Reliable Identification of Environmental Pseudomonas Isolates Using the rpoD Gene.</title>
        <authorList>
            <consortium name="The Broad Institute Genome Sequencing Platform"/>
            <person name="Girard L."/>
            <person name="Lood C."/>
            <person name="Rokni-Zadeh H."/>
            <person name="van Noort V."/>
            <person name="Lavigne R."/>
            <person name="De Mot R."/>
        </authorList>
    </citation>
    <scope>NUCLEOTIDE SEQUENCE</scope>
    <source>
        <strain evidence="2 4">SWRI12</strain>
    </source>
</reference>
<keyword evidence="4" id="KW-1185">Reference proteome</keyword>